<dbReference type="RefSeq" id="XP_021862345.1">
    <property type="nucleotide sequence ID" value="XM_022006653.1"/>
</dbReference>
<evidence type="ECO:0000256" key="3">
    <source>
        <dbReference type="ARBA" id="ARBA00012513"/>
    </source>
</evidence>
<dbReference type="PROSITE" id="PS50816">
    <property type="entry name" value="NAF"/>
    <property type="match status" value="1"/>
</dbReference>
<evidence type="ECO:0000313" key="17">
    <source>
        <dbReference type="RefSeq" id="XP_021862344.1"/>
    </source>
</evidence>
<keyword evidence="7" id="KW-0418">Kinase</keyword>
<evidence type="ECO:0000256" key="9">
    <source>
        <dbReference type="ARBA" id="ARBA00023211"/>
    </source>
</evidence>
<dbReference type="GeneID" id="110801313"/>
<evidence type="ECO:0000256" key="7">
    <source>
        <dbReference type="ARBA" id="ARBA00022777"/>
    </source>
</evidence>
<dbReference type="InterPro" id="IPR018451">
    <property type="entry name" value="NAF/FISL_domain"/>
</dbReference>
<reference evidence="17 18" key="2">
    <citation type="submission" date="2025-04" db="UniProtKB">
        <authorList>
            <consortium name="RefSeq"/>
        </authorList>
    </citation>
    <scope>IDENTIFICATION</scope>
</reference>
<keyword evidence="5" id="KW-0808">Transferase</keyword>
<keyword evidence="4 13" id="KW-0723">Serine/threonine-protein kinase</keyword>
<feature type="domain" description="Protein kinase" evidence="14">
    <location>
        <begin position="13"/>
        <end position="269"/>
    </location>
</feature>
<dbReference type="GO" id="GO:0005524">
    <property type="term" value="F:ATP binding"/>
    <property type="evidence" value="ECO:0007669"/>
    <property type="project" value="UniProtKB-UniRule"/>
</dbReference>
<comment type="catalytic activity">
    <reaction evidence="10">
        <text>L-threonyl-[protein] + ATP = O-phospho-L-threonyl-[protein] + ADP + H(+)</text>
        <dbReference type="Rhea" id="RHEA:46608"/>
        <dbReference type="Rhea" id="RHEA-COMP:11060"/>
        <dbReference type="Rhea" id="RHEA-COMP:11605"/>
        <dbReference type="ChEBI" id="CHEBI:15378"/>
        <dbReference type="ChEBI" id="CHEBI:30013"/>
        <dbReference type="ChEBI" id="CHEBI:30616"/>
        <dbReference type="ChEBI" id="CHEBI:61977"/>
        <dbReference type="ChEBI" id="CHEBI:456216"/>
        <dbReference type="EC" id="2.7.11.1"/>
    </reaction>
</comment>
<dbReference type="RefSeq" id="XP_021862346.1">
    <property type="nucleotide sequence ID" value="XM_022006654.1"/>
</dbReference>
<dbReference type="OrthoDB" id="193931at2759"/>
<dbReference type="AlphaFoldDB" id="A0A9R0K8F3"/>
<comment type="catalytic activity">
    <reaction evidence="11">
        <text>L-seryl-[protein] + ATP = O-phospho-L-seryl-[protein] + ADP + H(+)</text>
        <dbReference type="Rhea" id="RHEA:17989"/>
        <dbReference type="Rhea" id="RHEA-COMP:9863"/>
        <dbReference type="Rhea" id="RHEA-COMP:11604"/>
        <dbReference type="ChEBI" id="CHEBI:15378"/>
        <dbReference type="ChEBI" id="CHEBI:29999"/>
        <dbReference type="ChEBI" id="CHEBI:30616"/>
        <dbReference type="ChEBI" id="CHEBI:83421"/>
        <dbReference type="ChEBI" id="CHEBI:456216"/>
        <dbReference type="EC" id="2.7.11.1"/>
    </reaction>
</comment>
<evidence type="ECO:0000259" key="14">
    <source>
        <dbReference type="PROSITE" id="PS50011"/>
    </source>
</evidence>
<evidence type="ECO:0000313" key="18">
    <source>
        <dbReference type="RefSeq" id="XP_021862345.1"/>
    </source>
</evidence>
<dbReference type="PANTHER" id="PTHR43895:SF104">
    <property type="entry name" value="CBL-INTERACTING SERINE_THREONINE-PROTEIN KINASE 3"/>
    <property type="match status" value="1"/>
</dbReference>
<dbReference type="SUPFAM" id="SSF56112">
    <property type="entry name" value="Protein kinase-like (PK-like)"/>
    <property type="match status" value="1"/>
</dbReference>
<dbReference type="Gene3D" id="3.30.310.80">
    <property type="entry name" value="Kinase associated domain 1, KA1"/>
    <property type="match status" value="1"/>
</dbReference>
<dbReference type="InterPro" id="IPR011009">
    <property type="entry name" value="Kinase-like_dom_sf"/>
</dbReference>
<evidence type="ECO:0000313" key="20">
    <source>
        <dbReference type="RefSeq" id="XP_021862347.1"/>
    </source>
</evidence>
<feature type="binding site" evidence="12">
    <location>
        <position position="42"/>
    </location>
    <ligand>
        <name>ATP</name>
        <dbReference type="ChEBI" id="CHEBI:30616"/>
    </ligand>
</feature>
<dbReference type="Pfam" id="PF03822">
    <property type="entry name" value="NAF"/>
    <property type="match status" value="1"/>
</dbReference>
<dbReference type="PROSITE" id="PS00107">
    <property type="entry name" value="PROTEIN_KINASE_ATP"/>
    <property type="match status" value="1"/>
</dbReference>
<dbReference type="RefSeq" id="XP_021862347.1">
    <property type="nucleotide sequence ID" value="XM_022006655.1"/>
</dbReference>
<dbReference type="Proteomes" id="UP000813463">
    <property type="component" value="Chromosome 4"/>
</dbReference>
<dbReference type="InterPro" id="IPR008271">
    <property type="entry name" value="Ser/Thr_kinase_AS"/>
</dbReference>
<evidence type="ECO:0000313" key="19">
    <source>
        <dbReference type="RefSeq" id="XP_021862346.1"/>
    </source>
</evidence>
<reference evidence="16" key="1">
    <citation type="journal article" date="2021" name="Nat. Commun.">
        <title>Genomic analyses provide insights into spinach domestication and the genetic basis of agronomic traits.</title>
        <authorList>
            <person name="Cai X."/>
            <person name="Sun X."/>
            <person name="Xu C."/>
            <person name="Sun H."/>
            <person name="Wang X."/>
            <person name="Ge C."/>
            <person name="Zhang Z."/>
            <person name="Wang Q."/>
            <person name="Fei Z."/>
            <person name="Jiao C."/>
            <person name="Wang Q."/>
        </authorList>
    </citation>
    <scope>NUCLEOTIDE SEQUENCE [LARGE SCALE GENOMIC DNA]</scope>
    <source>
        <strain evidence="16">cv. Varoflay</strain>
    </source>
</reference>
<dbReference type="InterPro" id="IPR017441">
    <property type="entry name" value="Protein_kinase_ATP_BS"/>
</dbReference>
<dbReference type="PANTHER" id="PTHR43895">
    <property type="entry name" value="CALCIUM/CALMODULIN-DEPENDENT PROTEIN KINASE KINASE-RELATED"/>
    <property type="match status" value="1"/>
</dbReference>
<keyword evidence="8 12" id="KW-0067">ATP-binding</keyword>
<dbReference type="GO" id="GO:0007165">
    <property type="term" value="P:signal transduction"/>
    <property type="evidence" value="ECO:0000318"/>
    <property type="project" value="GO_Central"/>
</dbReference>
<evidence type="ECO:0000259" key="15">
    <source>
        <dbReference type="PROSITE" id="PS50816"/>
    </source>
</evidence>
<feature type="domain" description="NAF" evidence="15">
    <location>
        <begin position="306"/>
        <end position="330"/>
    </location>
</feature>
<evidence type="ECO:0000256" key="5">
    <source>
        <dbReference type="ARBA" id="ARBA00022679"/>
    </source>
</evidence>
<comment type="cofactor">
    <cofactor evidence="1">
        <name>Mn(2+)</name>
        <dbReference type="ChEBI" id="CHEBI:29035"/>
    </cofactor>
</comment>
<evidence type="ECO:0000256" key="10">
    <source>
        <dbReference type="ARBA" id="ARBA00047899"/>
    </source>
</evidence>
<dbReference type="CDD" id="cd14663">
    <property type="entry name" value="STKc_SnRK3"/>
    <property type="match status" value="1"/>
</dbReference>
<dbReference type="KEGG" id="soe:110801313"/>
<dbReference type="RefSeq" id="XP_021862344.1">
    <property type="nucleotide sequence ID" value="XM_022006652.1"/>
</dbReference>
<dbReference type="Pfam" id="PF00069">
    <property type="entry name" value="Pkinase"/>
    <property type="match status" value="1"/>
</dbReference>
<evidence type="ECO:0000256" key="12">
    <source>
        <dbReference type="PROSITE-ProRule" id="PRU10141"/>
    </source>
</evidence>
<dbReference type="Gene3D" id="3.30.200.20">
    <property type="entry name" value="Phosphorylase Kinase, domain 1"/>
    <property type="match status" value="1"/>
</dbReference>
<evidence type="ECO:0000256" key="4">
    <source>
        <dbReference type="ARBA" id="ARBA00022527"/>
    </source>
</evidence>
<keyword evidence="6 12" id="KW-0547">Nucleotide-binding</keyword>
<proteinExistence type="inferred from homology"/>
<dbReference type="InterPro" id="IPR004041">
    <property type="entry name" value="NAF_dom"/>
</dbReference>
<dbReference type="PROSITE" id="PS00108">
    <property type="entry name" value="PROTEIN_KINASE_ST"/>
    <property type="match status" value="1"/>
</dbReference>
<accession>A0A9R0K8F3</accession>
<keyword evidence="9" id="KW-0464">Manganese</keyword>
<dbReference type="SMART" id="SM00220">
    <property type="entry name" value="S_TKc"/>
    <property type="match status" value="1"/>
</dbReference>
<sequence>MSAAKVKRVVGKYELGRTIGEGTFAKVRFARDSQTGDPVAIKVLDKEKVLKNKMAEQIRREIATMKRIKHPHVVRLYEVMGSKTKIYIVLEYVTGGELFDRIVHHGRMMEDEARKYFQQLINAVDYCHSRGVYHRDLKPENLLLDVGGNLKVSDFGLSAISQQQVQGDGLLHTTCGTPNYVAPEVLNDRGYDGATADVWSCGVILFVLLAGYLPFDDSNLINLYRKISVAEFTCPPWMSFSMKKFITRILDPNPMTRITIPEILEDEWFKRDYKRPVFDDEDETSLDDVDAVFQDSEEHHVTEKREHPTAMNAFDLINMSKGLNLGSLFDTDQVFKRETRFTSKCSANEIIKKIEEAAKPLGYDVHKKNYKMRLENVKAGRKGNLNVATEVLQVAPSLHLVEIRKAKGDTLEFHKFYKKLSSSLEDVVWKTEEDMQKSDEK</sequence>
<evidence type="ECO:0000256" key="11">
    <source>
        <dbReference type="ARBA" id="ARBA00048679"/>
    </source>
</evidence>
<dbReference type="FunFam" id="3.30.200.20:FF:000096">
    <property type="entry name" value="Non-specific serine/threonine protein kinase"/>
    <property type="match status" value="1"/>
</dbReference>
<dbReference type="Gene3D" id="1.10.510.10">
    <property type="entry name" value="Transferase(Phosphotransferase) domain 1"/>
    <property type="match status" value="1"/>
</dbReference>
<keyword evidence="16" id="KW-1185">Reference proteome</keyword>
<dbReference type="EC" id="2.7.11.1" evidence="3"/>
<dbReference type="PROSITE" id="PS50011">
    <property type="entry name" value="PROTEIN_KINASE_DOM"/>
    <property type="match status" value="1"/>
</dbReference>
<gene>
    <name evidence="17 18 19 20" type="primary">LOC110801313</name>
</gene>
<comment type="similarity">
    <text evidence="2">Belongs to the protein kinase superfamily. CAMK Ser/Thr protein kinase family. SNF1 subfamily.</text>
</comment>
<evidence type="ECO:0000256" key="13">
    <source>
        <dbReference type="RuleBase" id="RU000304"/>
    </source>
</evidence>
<dbReference type="GO" id="GO:0004674">
    <property type="term" value="F:protein serine/threonine kinase activity"/>
    <property type="evidence" value="ECO:0000318"/>
    <property type="project" value="GO_Central"/>
</dbReference>
<organism evidence="16 18">
    <name type="scientific">Spinacia oleracea</name>
    <name type="common">Spinach</name>
    <dbReference type="NCBI Taxonomy" id="3562"/>
    <lineage>
        <taxon>Eukaryota</taxon>
        <taxon>Viridiplantae</taxon>
        <taxon>Streptophyta</taxon>
        <taxon>Embryophyta</taxon>
        <taxon>Tracheophyta</taxon>
        <taxon>Spermatophyta</taxon>
        <taxon>Magnoliopsida</taxon>
        <taxon>eudicotyledons</taxon>
        <taxon>Gunneridae</taxon>
        <taxon>Pentapetalae</taxon>
        <taxon>Caryophyllales</taxon>
        <taxon>Chenopodiaceae</taxon>
        <taxon>Chenopodioideae</taxon>
        <taxon>Anserineae</taxon>
        <taxon>Spinacia</taxon>
    </lineage>
</organism>
<evidence type="ECO:0000313" key="16">
    <source>
        <dbReference type="Proteomes" id="UP000813463"/>
    </source>
</evidence>
<evidence type="ECO:0000256" key="8">
    <source>
        <dbReference type="ARBA" id="ARBA00022840"/>
    </source>
</evidence>
<protein>
    <recommendedName>
        <fullName evidence="3">non-specific serine/threonine protein kinase</fullName>
        <ecNumber evidence="3">2.7.11.1</ecNumber>
    </recommendedName>
</protein>
<dbReference type="FunFam" id="1.10.510.10:FF:000279">
    <property type="entry name" value="Non-specific serine/threonine protein kinase"/>
    <property type="match status" value="1"/>
</dbReference>
<dbReference type="InterPro" id="IPR000719">
    <property type="entry name" value="Prot_kinase_dom"/>
</dbReference>
<name>A0A9R0K8F3_SPIOL</name>
<dbReference type="FunFam" id="3.30.310.80:FF:000002">
    <property type="entry name" value="Non-specific serine/threonine protein kinase"/>
    <property type="match status" value="1"/>
</dbReference>
<evidence type="ECO:0000256" key="2">
    <source>
        <dbReference type="ARBA" id="ARBA00006234"/>
    </source>
</evidence>
<dbReference type="CDD" id="cd12195">
    <property type="entry name" value="CIPK_C"/>
    <property type="match status" value="1"/>
</dbReference>
<evidence type="ECO:0000256" key="6">
    <source>
        <dbReference type="ARBA" id="ARBA00022741"/>
    </source>
</evidence>
<evidence type="ECO:0000256" key="1">
    <source>
        <dbReference type="ARBA" id="ARBA00001936"/>
    </source>
</evidence>